<reference evidence="6 7" key="1">
    <citation type="submission" date="2021-11" db="EMBL/GenBank/DDBJ databases">
        <authorList>
            <person name="Oh E.-T."/>
            <person name="Kim S.-B."/>
        </authorList>
    </citation>
    <scope>NUCLEOTIDE SEQUENCE [LARGE SCALE GENOMIC DNA]</scope>
    <source>
        <strain evidence="6 7">MMS20-SJTR3</strain>
    </source>
</reference>
<organism evidence="6 7">
    <name type="scientific">Paraburkholderia sejongensis</name>
    <dbReference type="NCBI Taxonomy" id="2886946"/>
    <lineage>
        <taxon>Bacteria</taxon>
        <taxon>Pseudomonadati</taxon>
        <taxon>Pseudomonadota</taxon>
        <taxon>Betaproteobacteria</taxon>
        <taxon>Burkholderiales</taxon>
        <taxon>Burkholderiaceae</taxon>
        <taxon>Paraburkholderia</taxon>
    </lineage>
</organism>
<keyword evidence="2" id="KW-0805">Transcription regulation</keyword>
<keyword evidence="4" id="KW-0804">Transcription</keyword>
<dbReference type="SUPFAM" id="SSF53850">
    <property type="entry name" value="Periplasmic binding protein-like II"/>
    <property type="match status" value="1"/>
</dbReference>
<dbReference type="PANTHER" id="PTHR30537:SF74">
    <property type="entry name" value="HTH-TYPE TRANSCRIPTIONAL REGULATOR TRPI"/>
    <property type="match status" value="1"/>
</dbReference>
<dbReference type="InterPro" id="IPR036390">
    <property type="entry name" value="WH_DNA-bd_sf"/>
</dbReference>
<evidence type="ECO:0000259" key="5">
    <source>
        <dbReference type="PROSITE" id="PS50931"/>
    </source>
</evidence>
<dbReference type="SUPFAM" id="SSF46785">
    <property type="entry name" value="Winged helix' DNA-binding domain"/>
    <property type="match status" value="1"/>
</dbReference>
<feature type="domain" description="HTH lysR-type" evidence="5">
    <location>
        <begin position="6"/>
        <end position="63"/>
    </location>
</feature>
<dbReference type="Pfam" id="PF00126">
    <property type="entry name" value="HTH_1"/>
    <property type="match status" value="1"/>
</dbReference>
<evidence type="ECO:0000256" key="3">
    <source>
        <dbReference type="ARBA" id="ARBA00023125"/>
    </source>
</evidence>
<comment type="caution">
    <text evidence="6">The sequence shown here is derived from an EMBL/GenBank/DDBJ whole genome shotgun (WGS) entry which is preliminary data.</text>
</comment>
<accession>A0ABS8JT53</accession>
<dbReference type="InterPro" id="IPR005119">
    <property type="entry name" value="LysR_subst-bd"/>
</dbReference>
<evidence type="ECO:0000313" key="7">
    <source>
        <dbReference type="Proteomes" id="UP001431019"/>
    </source>
</evidence>
<gene>
    <name evidence="6" type="primary">gcvA</name>
    <name evidence="6" type="ORF">LJ656_10840</name>
</gene>
<evidence type="ECO:0000256" key="2">
    <source>
        <dbReference type="ARBA" id="ARBA00023015"/>
    </source>
</evidence>
<dbReference type="PANTHER" id="PTHR30537">
    <property type="entry name" value="HTH-TYPE TRANSCRIPTIONAL REGULATOR"/>
    <property type="match status" value="1"/>
</dbReference>
<proteinExistence type="inferred from homology"/>
<evidence type="ECO:0000256" key="1">
    <source>
        <dbReference type="ARBA" id="ARBA00009437"/>
    </source>
</evidence>
<dbReference type="InterPro" id="IPR000847">
    <property type="entry name" value="LysR_HTH_N"/>
</dbReference>
<dbReference type="PROSITE" id="PS50931">
    <property type="entry name" value="HTH_LYSR"/>
    <property type="match status" value="1"/>
</dbReference>
<dbReference type="Gene3D" id="1.10.10.10">
    <property type="entry name" value="Winged helix-like DNA-binding domain superfamily/Winged helix DNA-binding domain"/>
    <property type="match status" value="1"/>
</dbReference>
<evidence type="ECO:0000256" key="4">
    <source>
        <dbReference type="ARBA" id="ARBA00023163"/>
    </source>
</evidence>
<dbReference type="CDD" id="cd08432">
    <property type="entry name" value="PBP2_GcdR_TrpI_HvrB_AmpR_like"/>
    <property type="match status" value="1"/>
</dbReference>
<dbReference type="Proteomes" id="UP001431019">
    <property type="component" value="Unassembled WGS sequence"/>
</dbReference>
<sequence>MARRLPPLNALRVFEAAARVESFSAAADELCVTHGAVSRQVAQLEAWLGLKLFERRGRRVVLTVSGRAYLAEISAAFDRIALATNEQLRTTRQQIVRVNAPTTFALRWLLPQLSNFQFTNPAIEVRLTTSDEPIEKLGDTCDVAIRGSEQKSAGYQVSEFLSEVRLPVCSPKVFESHPIRAVADLAQHTLLHTATYPGLWTEWLAASGHAGLVPRHSQQLDHFYLTLQAAIDGLGIAMGPTALVALDVEEGRLVFPFDGPALPAWRYCSYVRDARRDDPAIAVFLTWLRELGQRFSRHA</sequence>
<dbReference type="InterPro" id="IPR036388">
    <property type="entry name" value="WH-like_DNA-bd_sf"/>
</dbReference>
<keyword evidence="7" id="KW-1185">Reference proteome</keyword>
<dbReference type="EMBL" id="JAJITD010000004">
    <property type="protein sequence ID" value="MCC8393086.1"/>
    <property type="molecule type" value="Genomic_DNA"/>
</dbReference>
<dbReference type="Pfam" id="PF03466">
    <property type="entry name" value="LysR_substrate"/>
    <property type="match status" value="1"/>
</dbReference>
<dbReference type="Gene3D" id="3.40.190.10">
    <property type="entry name" value="Periplasmic binding protein-like II"/>
    <property type="match status" value="2"/>
</dbReference>
<dbReference type="NCBIfam" id="NF008352">
    <property type="entry name" value="PRK11139.1"/>
    <property type="match status" value="1"/>
</dbReference>
<name>A0ABS8JT53_9BURK</name>
<dbReference type="PRINTS" id="PR00039">
    <property type="entry name" value="HTHLYSR"/>
</dbReference>
<keyword evidence="3" id="KW-0238">DNA-binding</keyword>
<dbReference type="InterPro" id="IPR058163">
    <property type="entry name" value="LysR-type_TF_proteobact-type"/>
</dbReference>
<dbReference type="RefSeq" id="WP_230509401.1">
    <property type="nucleotide sequence ID" value="NZ_JAJITD010000004.1"/>
</dbReference>
<protein>
    <submittedName>
        <fullName evidence="6">Transcriptional regulator GcvA</fullName>
    </submittedName>
</protein>
<evidence type="ECO:0000313" key="6">
    <source>
        <dbReference type="EMBL" id="MCC8393086.1"/>
    </source>
</evidence>
<comment type="similarity">
    <text evidence="1">Belongs to the LysR transcriptional regulatory family.</text>
</comment>